<organism evidence="2 3">
    <name type="scientific">Hibiscus trionum</name>
    <name type="common">Flower of an hour</name>
    <dbReference type="NCBI Taxonomy" id="183268"/>
    <lineage>
        <taxon>Eukaryota</taxon>
        <taxon>Viridiplantae</taxon>
        <taxon>Streptophyta</taxon>
        <taxon>Embryophyta</taxon>
        <taxon>Tracheophyta</taxon>
        <taxon>Spermatophyta</taxon>
        <taxon>Magnoliopsida</taxon>
        <taxon>eudicotyledons</taxon>
        <taxon>Gunneridae</taxon>
        <taxon>Pentapetalae</taxon>
        <taxon>rosids</taxon>
        <taxon>malvids</taxon>
        <taxon>Malvales</taxon>
        <taxon>Malvaceae</taxon>
        <taxon>Malvoideae</taxon>
        <taxon>Hibiscus</taxon>
    </lineage>
</organism>
<feature type="signal peptide" evidence="1">
    <location>
        <begin position="1"/>
        <end position="21"/>
    </location>
</feature>
<accession>A0A9W7JCK5</accession>
<keyword evidence="1" id="KW-0732">Signal</keyword>
<protein>
    <submittedName>
        <fullName evidence="2">ARABIDOPSIS THALIANA GLUTAMATE RECEPTOR 2.1, glutamate receptor 2.1</fullName>
    </submittedName>
</protein>
<dbReference type="InterPro" id="IPR015683">
    <property type="entry name" value="Ionotropic_Glu_rcpt"/>
</dbReference>
<dbReference type="PANTHER" id="PTHR34836">
    <property type="entry name" value="OS06G0188250 PROTEIN"/>
    <property type="match status" value="1"/>
</dbReference>
<feature type="chain" id="PRO_5040744312" evidence="1">
    <location>
        <begin position="22"/>
        <end position="107"/>
    </location>
</feature>
<evidence type="ECO:0000256" key="1">
    <source>
        <dbReference type="SAM" id="SignalP"/>
    </source>
</evidence>
<comment type="caution">
    <text evidence="2">The sequence shown here is derived from an EMBL/GenBank/DDBJ whole genome shotgun (WGS) entry which is preliminary data.</text>
</comment>
<evidence type="ECO:0000313" key="3">
    <source>
        <dbReference type="Proteomes" id="UP001165190"/>
    </source>
</evidence>
<proteinExistence type="predicted"/>
<keyword evidence="3" id="KW-1185">Reference proteome</keyword>
<dbReference type="AlphaFoldDB" id="A0A9W7JCK5"/>
<evidence type="ECO:0000313" key="2">
    <source>
        <dbReference type="EMBL" id="GMJ12050.1"/>
    </source>
</evidence>
<reference evidence="2" key="1">
    <citation type="submission" date="2023-05" db="EMBL/GenBank/DDBJ databases">
        <title>Genome and transcriptome analyses reveal genes involved in the formation of fine ridges on petal epidermal cells in Hibiscus trionum.</title>
        <authorList>
            <person name="Koshimizu S."/>
            <person name="Masuda S."/>
            <person name="Ishii T."/>
            <person name="Shirasu K."/>
            <person name="Hoshino A."/>
            <person name="Arita M."/>
        </authorList>
    </citation>
    <scope>NUCLEOTIDE SEQUENCE</scope>
    <source>
        <strain evidence="2">Hamamatsu line</strain>
    </source>
</reference>
<keyword evidence="2" id="KW-0675">Receptor</keyword>
<sequence length="107" mass="11456">MTNFNLFITLCLFISVRLSVGVAVVQSQNATAIVPVNVGLVLDMDSLVGKIGMSCINMALSDFYAAHSRYKIRLVLDITDSKDNVVAAAADGSSSHLQLDLVLVEAR</sequence>
<dbReference type="OrthoDB" id="1751005at2759"/>
<dbReference type="PANTHER" id="PTHR34836:SF1">
    <property type="entry name" value="OS09G0428600 PROTEIN"/>
    <property type="match status" value="1"/>
</dbReference>
<gene>
    <name evidence="2" type="ORF">HRI_004874200</name>
</gene>
<dbReference type="Proteomes" id="UP001165190">
    <property type="component" value="Unassembled WGS sequence"/>
</dbReference>
<dbReference type="EMBL" id="BSYR01000061">
    <property type="protein sequence ID" value="GMJ12050.1"/>
    <property type="molecule type" value="Genomic_DNA"/>
</dbReference>
<name>A0A9W7JCK5_HIBTR</name>